<feature type="region of interest" description="Disordered" evidence="1">
    <location>
        <begin position="1"/>
        <end position="24"/>
    </location>
</feature>
<dbReference type="Proteomes" id="UP000674318">
    <property type="component" value="Unassembled WGS sequence"/>
</dbReference>
<comment type="caution">
    <text evidence="2">The sequence shown here is derived from an EMBL/GenBank/DDBJ whole genome shotgun (WGS) entry which is preliminary data.</text>
</comment>
<dbReference type="OrthoDB" id="267228at2759"/>
<feature type="region of interest" description="Disordered" evidence="1">
    <location>
        <begin position="76"/>
        <end position="111"/>
    </location>
</feature>
<feature type="compositionally biased region" description="Polar residues" evidence="1">
    <location>
        <begin position="1"/>
        <end position="12"/>
    </location>
</feature>
<protein>
    <submittedName>
        <fullName evidence="2">Uncharacterized protein</fullName>
    </submittedName>
</protein>
<dbReference type="GeneID" id="94286692"/>
<sequence length="1078" mass="111003">MAKMQASWTFNAQPRVASPPSPRFSPAQTLPAVFSAQQAGESIEFLQRELSRLLRACEYREHYPFNTCKKKEGSVCGAATPHSASGSNGASTRTTSKVASHKRDTTVSPLSGAEPALNLALSTTSSSSFTLDPHSGDAADSASFSSAGTGAALAAATTAADHGGISFSAFEKRRIAHLLGRVALEVAALWMYIHNDALLCGVSPADAIAPTSSISVTTREKAWQSSDCDPAVQAASPSALASSTAVGGDGSALAEVDFPGAERSVVVPAVTERSVRGESAKERRELCHSGLVAQITALSALFGTAVATQRSVERAPCKSGDQSVDLATNVSAAATPDVGTETLWGAAAAASTMLNSSLPGSIQGYIHEAVDVVSGTQRDCGTTSVEVSPLVAVASQAETSALSGVLLTAPEGSALHTGEVAVSPLARPVPTAARRARSDGLQRRRSSAPAPSIPSQLCAYVADDGVDGCGNGTLDASEANIISRKDDSTTVGANSDRYVSRCTSAGGGDTRFASHIREHLVSPHDDRSHTRPSSGNSAMEHAVRVDHLCTAASDTRTGLPGSAPSSFAVHTWAGGSGGVTTMVAPPLETAPVSDSSSLRVQCAFSALSLPTASLMSRPLQAPQFSTQRSQGHSGGSASSQPNASAALPSPDSAEMSPAATAAYLRSSSLFRRPHRFEVPVSRTQSLRRMPSISSSVSLAGASLGSPPGVSQHNGTLTAASGAHANSSVTSSHMAKSNSILRLSSGGVGVLRTPSYFAGIPPVVASASTTVDSPHSSVAGLHFKRVISLDSECGVWPQGSFADSLEMSQHKVASLVGRPSTFALERTLSSPLQHEAGLGAAAGSNSDHYRPLPAPAEGQSGEAFPVATSSSGPRSPVLPLGRAGHTHNHTTKSCHGTPNPAVSSSPTVAVLSNTLGGSSSCQLPAALLSPVHFSSSYPRNTLGTVTAPTAFASASAIVPGDLAADALALNSYRVEERTLTDFLRCLHDLRRTSLTDAEFDSLELRYFLPGVSRVLAMPPLLKPGFTSPPPAPPLPLFEGGELVPLHRGSLDYFCSLVRERLVEVCRHLRISAAPYLALL</sequence>
<feature type="compositionally biased region" description="Polar residues" evidence="1">
    <location>
        <begin position="82"/>
        <end position="98"/>
    </location>
</feature>
<feature type="compositionally biased region" description="Polar residues" evidence="1">
    <location>
        <begin position="892"/>
        <end position="904"/>
    </location>
</feature>
<dbReference type="EMBL" id="JAFJZO010000036">
    <property type="protein sequence ID" value="KAG5490444.1"/>
    <property type="molecule type" value="Genomic_DNA"/>
</dbReference>
<keyword evidence="3" id="KW-1185">Reference proteome</keyword>
<feature type="region of interest" description="Disordered" evidence="1">
    <location>
        <begin position="429"/>
        <end position="452"/>
    </location>
</feature>
<feature type="region of interest" description="Disordered" evidence="1">
    <location>
        <begin position="697"/>
        <end position="716"/>
    </location>
</feature>
<evidence type="ECO:0000313" key="2">
    <source>
        <dbReference type="EMBL" id="KAG5490444.1"/>
    </source>
</evidence>
<name>A0A836KX99_9TRYP</name>
<feature type="compositionally biased region" description="Low complexity" evidence="1">
    <location>
        <begin position="627"/>
        <end position="640"/>
    </location>
</feature>
<dbReference type="RefSeq" id="XP_067752772.1">
    <property type="nucleotide sequence ID" value="XM_067896615.1"/>
</dbReference>
<dbReference type="AlphaFoldDB" id="A0A836KX99"/>
<gene>
    <name evidence="2" type="ORF">JKF63_00564</name>
</gene>
<evidence type="ECO:0000313" key="3">
    <source>
        <dbReference type="Proteomes" id="UP000674318"/>
    </source>
</evidence>
<reference evidence="2 3" key="1">
    <citation type="submission" date="2021-02" db="EMBL/GenBank/DDBJ databases">
        <title>Porcisia hertigi Genome sequencing and assembly.</title>
        <authorList>
            <person name="Almutairi H."/>
            <person name="Gatherer D."/>
        </authorList>
    </citation>
    <scope>NUCLEOTIDE SEQUENCE [LARGE SCALE GENOMIC DNA]</scope>
    <source>
        <strain evidence="2 3">C119</strain>
    </source>
</reference>
<dbReference type="KEGG" id="phet:94286692"/>
<feature type="region of interest" description="Disordered" evidence="1">
    <location>
        <begin position="620"/>
        <end position="654"/>
    </location>
</feature>
<evidence type="ECO:0000256" key="1">
    <source>
        <dbReference type="SAM" id="MobiDB-lite"/>
    </source>
</evidence>
<accession>A0A836KX99</accession>
<feature type="region of interest" description="Disordered" evidence="1">
    <location>
        <begin position="837"/>
        <end position="904"/>
    </location>
</feature>
<organism evidence="2 3">
    <name type="scientific">Porcisia hertigi</name>
    <dbReference type="NCBI Taxonomy" id="2761500"/>
    <lineage>
        <taxon>Eukaryota</taxon>
        <taxon>Discoba</taxon>
        <taxon>Euglenozoa</taxon>
        <taxon>Kinetoplastea</taxon>
        <taxon>Metakinetoplastina</taxon>
        <taxon>Trypanosomatida</taxon>
        <taxon>Trypanosomatidae</taxon>
        <taxon>Leishmaniinae</taxon>
        <taxon>Porcisia</taxon>
    </lineage>
</organism>
<proteinExistence type="predicted"/>